<protein>
    <submittedName>
        <fullName evidence="1">Uncharacterized protein</fullName>
    </submittedName>
</protein>
<dbReference type="EMBL" id="UINC01014730">
    <property type="protein sequence ID" value="SVA62614.1"/>
    <property type="molecule type" value="Genomic_DNA"/>
</dbReference>
<reference evidence="1" key="1">
    <citation type="submission" date="2018-05" db="EMBL/GenBank/DDBJ databases">
        <authorList>
            <person name="Lanie J.A."/>
            <person name="Ng W.-L."/>
            <person name="Kazmierczak K.M."/>
            <person name="Andrzejewski T.M."/>
            <person name="Davidsen T.M."/>
            <person name="Wayne K.J."/>
            <person name="Tettelin H."/>
            <person name="Glass J.I."/>
            <person name="Rusch D."/>
            <person name="Podicherti R."/>
            <person name="Tsui H.-C.T."/>
            <person name="Winkler M.E."/>
        </authorList>
    </citation>
    <scope>NUCLEOTIDE SEQUENCE</scope>
</reference>
<gene>
    <name evidence="1" type="ORF">METZ01_LOCUS115468</name>
</gene>
<proteinExistence type="predicted"/>
<evidence type="ECO:0000313" key="1">
    <source>
        <dbReference type="EMBL" id="SVA62614.1"/>
    </source>
</evidence>
<dbReference type="AlphaFoldDB" id="A0A381XCZ1"/>
<sequence length="264" mass="29512">MNMLPKWLTNIKNMTILLLVIFLFFPTDMLHSQDEDESIKALWGDDEEEENLDWLDEEIDIFGGVEKEEEKEVEKEVEKEEETGSYDYNRAASRNNYQAVRVANPGFTIGFIGSLPSYVKDTAGMTIVQYNTGIDFKLVFETPYQFQWLGLTYRPGLEIGTFDFKKTNPFNEQYTGMMVTATLSIPAGPGKFKLGTGMIGGNFGFTAENSYGLSLGETFKLSLGIRSTTAFNVVVDNPGDPEDPSNNLGNVSWIDGLLIIGINL</sequence>
<name>A0A381XCZ1_9ZZZZ</name>
<accession>A0A381XCZ1</accession>
<organism evidence="1">
    <name type="scientific">marine metagenome</name>
    <dbReference type="NCBI Taxonomy" id="408172"/>
    <lineage>
        <taxon>unclassified sequences</taxon>
        <taxon>metagenomes</taxon>
        <taxon>ecological metagenomes</taxon>
    </lineage>
</organism>